<evidence type="ECO:0000313" key="15">
    <source>
        <dbReference type="Proteomes" id="UP000241203"/>
    </source>
</evidence>
<reference evidence="13 15" key="1">
    <citation type="submission" date="2018-03" db="EMBL/GenBank/DDBJ databases">
        <title>Genomic Encyclopedia of Archaeal and Bacterial Type Strains, Phase II (KMG-II): from individual species to whole genera.</title>
        <authorList>
            <person name="Goeker M."/>
        </authorList>
    </citation>
    <scope>NUCLEOTIDE SEQUENCE [LARGE SCALE GENOMIC DNA]</scope>
    <source>
        <strain evidence="13 15">DSM 21548</strain>
    </source>
</reference>
<dbReference type="GO" id="GO:0051453">
    <property type="term" value="P:regulation of intracellular pH"/>
    <property type="evidence" value="ECO:0007669"/>
    <property type="project" value="TreeGrafter"/>
</dbReference>
<dbReference type="Gene3D" id="6.10.140.1330">
    <property type="match status" value="1"/>
</dbReference>
<feature type="transmembrane region" description="Helical" evidence="11">
    <location>
        <begin position="182"/>
        <end position="203"/>
    </location>
</feature>
<feature type="transmembrane region" description="Helical" evidence="11">
    <location>
        <begin position="389"/>
        <end position="408"/>
    </location>
</feature>
<feature type="region of interest" description="Disordered" evidence="10">
    <location>
        <begin position="505"/>
        <end position="527"/>
    </location>
</feature>
<dbReference type="InterPro" id="IPR006153">
    <property type="entry name" value="Cation/H_exchanger_TM"/>
</dbReference>
<feature type="compositionally biased region" description="Basic and acidic residues" evidence="10">
    <location>
        <begin position="506"/>
        <end position="518"/>
    </location>
</feature>
<dbReference type="PANTHER" id="PTHR10110">
    <property type="entry name" value="SODIUM/HYDROGEN EXCHANGER"/>
    <property type="match status" value="1"/>
</dbReference>
<dbReference type="AlphaFoldDB" id="A0A2P8GUW6"/>
<dbReference type="OrthoDB" id="57886at2"/>
<evidence type="ECO:0000256" key="6">
    <source>
        <dbReference type="ARBA" id="ARBA00023053"/>
    </source>
</evidence>
<keyword evidence="4 11" id="KW-0812">Transmembrane</keyword>
<name>A0A2P8GUW6_9MICO</name>
<dbReference type="InterPro" id="IPR018422">
    <property type="entry name" value="Cation/H_exchanger_CPA1"/>
</dbReference>
<dbReference type="GO" id="GO:0015385">
    <property type="term" value="F:sodium:proton antiporter activity"/>
    <property type="evidence" value="ECO:0007669"/>
    <property type="project" value="InterPro"/>
</dbReference>
<keyword evidence="7" id="KW-0406">Ion transport</keyword>
<dbReference type="EMBL" id="RZGY01000001">
    <property type="protein sequence ID" value="RUQ87653.1"/>
    <property type="molecule type" value="Genomic_DNA"/>
</dbReference>
<dbReference type="RefSeq" id="WP_106562865.1">
    <property type="nucleotide sequence ID" value="NZ_PYAU01000001.1"/>
</dbReference>
<feature type="transmembrane region" description="Helical" evidence="11">
    <location>
        <begin position="26"/>
        <end position="42"/>
    </location>
</feature>
<feature type="transmembrane region" description="Helical" evidence="11">
    <location>
        <begin position="83"/>
        <end position="105"/>
    </location>
</feature>
<feature type="domain" description="Cation/H+ exchanger transmembrane" evidence="12">
    <location>
        <begin position="11"/>
        <end position="442"/>
    </location>
</feature>
<evidence type="ECO:0000256" key="1">
    <source>
        <dbReference type="ARBA" id="ARBA00004651"/>
    </source>
</evidence>
<accession>A0A2P8GUW6</accession>
<keyword evidence="5 11" id="KW-1133">Transmembrane helix</keyword>
<dbReference type="Pfam" id="PF00999">
    <property type="entry name" value="Na_H_Exchanger"/>
    <property type="match status" value="1"/>
</dbReference>
<feature type="transmembrane region" description="Helical" evidence="11">
    <location>
        <begin position="420"/>
        <end position="443"/>
    </location>
</feature>
<evidence type="ECO:0000256" key="4">
    <source>
        <dbReference type="ARBA" id="ARBA00022692"/>
    </source>
</evidence>
<dbReference type="PANTHER" id="PTHR10110:SF86">
    <property type="entry name" value="SODIUM_HYDROGEN EXCHANGER 7"/>
    <property type="match status" value="1"/>
</dbReference>
<keyword evidence="6" id="KW-0915">Sodium</keyword>
<organism evidence="13 15">
    <name type="scientific">Labedella gwakjiensis</name>
    <dbReference type="NCBI Taxonomy" id="390269"/>
    <lineage>
        <taxon>Bacteria</taxon>
        <taxon>Bacillati</taxon>
        <taxon>Actinomycetota</taxon>
        <taxon>Actinomycetes</taxon>
        <taxon>Micrococcales</taxon>
        <taxon>Microbacteriaceae</taxon>
        <taxon>Labedella</taxon>
    </lineage>
</organism>
<reference evidence="14 16" key="2">
    <citation type="submission" date="2018-12" db="EMBL/GenBank/DDBJ databases">
        <authorList>
            <person name="hu s."/>
            <person name="Xu Y."/>
            <person name="Xu B."/>
            <person name="Li F."/>
        </authorList>
    </citation>
    <scope>NUCLEOTIDE SEQUENCE [LARGE SCALE GENOMIC DNA]</scope>
    <source>
        <strain evidence="14 16">KSW2-17</strain>
    </source>
</reference>
<evidence type="ECO:0000256" key="3">
    <source>
        <dbReference type="ARBA" id="ARBA00022475"/>
    </source>
</evidence>
<comment type="caution">
    <text evidence="13">The sequence shown here is derived from an EMBL/GenBank/DDBJ whole genome shotgun (WGS) entry which is preliminary data.</text>
</comment>
<keyword evidence="3" id="KW-1003">Cell membrane</keyword>
<dbReference type="GO" id="GO:0098719">
    <property type="term" value="P:sodium ion import across plasma membrane"/>
    <property type="evidence" value="ECO:0007669"/>
    <property type="project" value="TreeGrafter"/>
</dbReference>
<keyword evidence="16" id="KW-1185">Reference proteome</keyword>
<feature type="transmembrane region" description="Helical" evidence="11">
    <location>
        <begin position="215"/>
        <end position="244"/>
    </location>
</feature>
<comment type="subcellular location">
    <subcellularLocation>
        <location evidence="1">Cell membrane</location>
        <topology evidence="1">Multi-pass membrane protein</topology>
    </subcellularLocation>
</comment>
<keyword evidence="9" id="KW-0739">Sodium transport</keyword>
<keyword evidence="8 11" id="KW-0472">Membrane</keyword>
<evidence type="ECO:0000256" key="10">
    <source>
        <dbReference type="SAM" id="MobiDB-lite"/>
    </source>
</evidence>
<evidence type="ECO:0000256" key="9">
    <source>
        <dbReference type="ARBA" id="ARBA00023201"/>
    </source>
</evidence>
<keyword evidence="2" id="KW-0813">Transport</keyword>
<evidence type="ECO:0000256" key="7">
    <source>
        <dbReference type="ARBA" id="ARBA00023065"/>
    </source>
</evidence>
<feature type="transmembrane region" description="Helical" evidence="11">
    <location>
        <begin position="54"/>
        <end position="76"/>
    </location>
</feature>
<proteinExistence type="predicted"/>
<feature type="transmembrane region" description="Helical" evidence="11">
    <location>
        <begin position="303"/>
        <end position="328"/>
    </location>
</feature>
<evidence type="ECO:0000256" key="11">
    <source>
        <dbReference type="SAM" id="Phobius"/>
    </source>
</evidence>
<sequence length="583" mass="62033">MELGVYAVVGIAVIVGVAAFSKRLGIAAPIVLVLVGVALSYLPGVPEIEVPHEFVLDVVLPPILYAAAISVPVVDFRRNVSSIAGLSVVLVIVSAFGTGLLLYALLPDLNLAAAIALGAVISPPDAVAATSIGRRLGLPPRLLTVLEGEGLVNDATALVLLRSATAAAAGAVATPWGGVADFTFAVVAAIAVGLAVGFVTVFVRSKLDDPVLDTALSIAVPFVAFVPAEAIGASGVLAVVVAGLYTGHASPTHFSAQSRISDRINWRTIQFLLENGVFLLIGLELRTLIDAVDPDILGVGEAVGIGLVATVVLVGIRFAWIGPLVYALKKRAEHAESRTLRNLLALHHYRTTPVRNAHERRLRQRAEAMYDRRRADLEQLRRESIDWRGGVILGWSGMRGVVTLAAAQSLPEETPYRPQLVLIACTVAIVTLVVQGGSLPYLIRALRVQGVDDSEDRKELAELLDTISSAGLAALDDPHAIIGGAGPVDPDVVERARQQSYLRAEAAWERAHESPHDDGDADGGDDLPHRTYRRLRLAVVEAEREKLLELRRVGGTPSRILADAQALLDQEETRLRSRSGSRH</sequence>
<evidence type="ECO:0000256" key="2">
    <source>
        <dbReference type="ARBA" id="ARBA00022448"/>
    </source>
</evidence>
<evidence type="ECO:0000259" key="12">
    <source>
        <dbReference type="Pfam" id="PF00999"/>
    </source>
</evidence>
<evidence type="ECO:0000313" key="13">
    <source>
        <dbReference type="EMBL" id="PSL37762.1"/>
    </source>
</evidence>
<evidence type="ECO:0000256" key="8">
    <source>
        <dbReference type="ARBA" id="ARBA00023136"/>
    </source>
</evidence>
<dbReference type="EMBL" id="PYAU01000001">
    <property type="protein sequence ID" value="PSL37762.1"/>
    <property type="molecule type" value="Genomic_DNA"/>
</dbReference>
<feature type="transmembrane region" description="Helical" evidence="11">
    <location>
        <begin position="264"/>
        <end position="283"/>
    </location>
</feature>
<feature type="transmembrane region" description="Helical" evidence="11">
    <location>
        <begin position="6"/>
        <end position="21"/>
    </location>
</feature>
<evidence type="ECO:0000313" key="16">
    <source>
        <dbReference type="Proteomes" id="UP000268291"/>
    </source>
</evidence>
<protein>
    <submittedName>
        <fullName evidence="13">Sodium/proton antiporter (CPA1 family)</fullName>
    </submittedName>
    <submittedName>
        <fullName evidence="14">Sodium:proton antiporter</fullName>
    </submittedName>
</protein>
<dbReference type="Proteomes" id="UP000268291">
    <property type="component" value="Unassembled WGS sequence"/>
</dbReference>
<dbReference type="Proteomes" id="UP000241203">
    <property type="component" value="Unassembled WGS sequence"/>
</dbReference>
<evidence type="ECO:0000313" key="14">
    <source>
        <dbReference type="EMBL" id="RUQ87653.1"/>
    </source>
</evidence>
<dbReference type="GO" id="GO:0015386">
    <property type="term" value="F:potassium:proton antiporter activity"/>
    <property type="evidence" value="ECO:0007669"/>
    <property type="project" value="TreeGrafter"/>
</dbReference>
<dbReference type="GO" id="GO:0005886">
    <property type="term" value="C:plasma membrane"/>
    <property type="evidence" value="ECO:0007669"/>
    <property type="project" value="UniProtKB-SubCell"/>
</dbReference>
<gene>
    <name evidence="13" type="ORF">CLV49_1369</name>
    <name evidence="14" type="ORF">ELQ93_12350</name>
</gene>
<evidence type="ECO:0000256" key="5">
    <source>
        <dbReference type="ARBA" id="ARBA00022989"/>
    </source>
</evidence>